<comment type="function">
    <text evidence="6">Required for exosome-dependent processing of pre-rRNA and small nucleolar RNA (snRNA) precursors. Involved in processing of 35S pre-rRNA at the A0, A1 and A2 sites.</text>
</comment>
<evidence type="ECO:0000256" key="7">
    <source>
        <dbReference type="SAM" id="Coils"/>
    </source>
</evidence>
<feature type="coiled-coil region" evidence="7">
    <location>
        <begin position="3"/>
        <end position="30"/>
    </location>
</feature>
<dbReference type="InterPro" id="IPR007146">
    <property type="entry name" value="Sas10/Utp3/C1D"/>
</dbReference>
<evidence type="ECO:0000313" key="9">
    <source>
        <dbReference type="EMBL" id="KAL3420200.1"/>
    </source>
</evidence>
<evidence type="ECO:0000256" key="3">
    <source>
        <dbReference type="ARBA" id="ARBA00022552"/>
    </source>
</evidence>
<keyword evidence="4 6" id="KW-0694">RNA-binding</keyword>
<name>A0ABR4PA74_9HELO</name>
<comment type="caution">
    <text evidence="9">The sequence shown here is derived from an EMBL/GenBank/DDBJ whole genome shotgun (WGS) entry which is preliminary data.</text>
</comment>
<dbReference type="EMBL" id="JBFCZG010000007">
    <property type="protein sequence ID" value="KAL3420200.1"/>
    <property type="molecule type" value="Genomic_DNA"/>
</dbReference>
<dbReference type="Pfam" id="PF04000">
    <property type="entry name" value="Sas10_Utp3"/>
    <property type="match status" value="1"/>
</dbReference>
<dbReference type="PANTHER" id="PTHR15341">
    <property type="entry name" value="SUN-COR STEROID HORMONE RECEPTOR CO-REPRESSOR"/>
    <property type="match status" value="1"/>
</dbReference>
<dbReference type="PANTHER" id="PTHR15341:SF3">
    <property type="entry name" value="NUCLEAR NUCLEIC ACID-BINDING PROTEIN C1D"/>
    <property type="match status" value="1"/>
</dbReference>
<organism evidence="9 10">
    <name type="scientific">Phlyctema vagabunda</name>
    <dbReference type="NCBI Taxonomy" id="108571"/>
    <lineage>
        <taxon>Eukaryota</taxon>
        <taxon>Fungi</taxon>
        <taxon>Dikarya</taxon>
        <taxon>Ascomycota</taxon>
        <taxon>Pezizomycotina</taxon>
        <taxon>Leotiomycetes</taxon>
        <taxon>Helotiales</taxon>
        <taxon>Dermateaceae</taxon>
        <taxon>Phlyctema</taxon>
    </lineage>
</organism>
<dbReference type="Proteomes" id="UP001629113">
    <property type="component" value="Unassembled WGS sequence"/>
</dbReference>
<dbReference type="InterPro" id="IPR011082">
    <property type="entry name" value="Exosome-assoc_fac/DNA_repair"/>
</dbReference>
<evidence type="ECO:0000256" key="8">
    <source>
        <dbReference type="SAM" id="MobiDB-lite"/>
    </source>
</evidence>
<evidence type="ECO:0000256" key="4">
    <source>
        <dbReference type="ARBA" id="ARBA00022884"/>
    </source>
</evidence>
<reference evidence="9 10" key="1">
    <citation type="submission" date="2024-06" db="EMBL/GenBank/DDBJ databases">
        <title>Complete genome of Phlyctema vagabunda strain 19-DSS-EL-015.</title>
        <authorList>
            <person name="Fiorenzani C."/>
        </authorList>
    </citation>
    <scope>NUCLEOTIDE SEQUENCE [LARGE SCALE GENOMIC DNA]</scope>
    <source>
        <strain evidence="9 10">19-DSS-EL-015</strain>
    </source>
</reference>
<feature type="region of interest" description="Disordered" evidence="8">
    <location>
        <begin position="145"/>
        <end position="246"/>
    </location>
</feature>
<accession>A0ABR4PA74</accession>
<keyword evidence="7" id="KW-0175">Coiled coil</keyword>
<keyword evidence="10" id="KW-1185">Reference proteome</keyword>
<gene>
    <name evidence="9" type="ORF">PVAG01_08699</name>
</gene>
<evidence type="ECO:0000313" key="10">
    <source>
        <dbReference type="Proteomes" id="UP001629113"/>
    </source>
</evidence>
<protein>
    <recommendedName>
        <fullName evidence="6">Exosome complex protein</fullName>
    </recommendedName>
</protein>
<evidence type="ECO:0000256" key="6">
    <source>
        <dbReference type="RuleBase" id="RU368003"/>
    </source>
</evidence>
<feature type="compositionally biased region" description="Low complexity" evidence="8">
    <location>
        <begin position="163"/>
        <end position="190"/>
    </location>
</feature>
<keyword evidence="3 6" id="KW-0698">rRNA processing</keyword>
<sequence>MDSAKVLDLVEQLDDEIDDLEEALAPLIKTALSETASKLPLLDKAKLYVLATYAIESMLFSYLRLNGVKAREHPVFIELTRVKQYFNKVKVAETPVVKRDNSSLDKGAASRIIKAGLSGNAKYDLQRAEREAKERARAHIKFEEISESSKMSKPIKEAVQANSTTPSSSDSSDSDTSLEAADTVDVTSKVSQKKKKRKVQDVSGVTDPVATTASEASKDDPESARKKKKTARGGRRARKGKKAIEK</sequence>
<evidence type="ECO:0000256" key="5">
    <source>
        <dbReference type="ARBA" id="ARBA00023242"/>
    </source>
</evidence>
<comment type="similarity">
    <text evidence="2 6">Belongs to the C1D family.</text>
</comment>
<evidence type="ECO:0000256" key="2">
    <source>
        <dbReference type="ARBA" id="ARBA00009154"/>
    </source>
</evidence>
<keyword evidence="5 6" id="KW-0539">Nucleus</keyword>
<evidence type="ECO:0000256" key="1">
    <source>
        <dbReference type="ARBA" id="ARBA00004123"/>
    </source>
</evidence>
<feature type="compositionally biased region" description="Basic residues" evidence="8">
    <location>
        <begin position="225"/>
        <end position="246"/>
    </location>
</feature>
<comment type="subcellular location">
    <subcellularLocation>
        <location evidence="1 6">Nucleus</location>
    </subcellularLocation>
</comment>
<proteinExistence type="inferred from homology"/>